<dbReference type="PANTHER" id="PTHR19277">
    <property type="entry name" value="PENTRAXIN"/>
    <property type="match status" value="1"/>
</dbReference>
<dbReference type="InterPro" id="IPR013320">
    <property type="entry name" value="ConA-like_dom_sf"/>
</dbReference>
<gene>
    <name evidence="10" type="primary">LOC106159322</name>
</gene>
<proteinExistence type="predicted"/>
<evidence type="ECO:0000256" key="2">
    <source>
        <dbReference type="ARBA" id="ARBA00022723"/>
    </source>
</evidence>
<dbReference type="Gene3D" id="2.60.120.200">
    <property type="match status" value="1"/>
</dbReference>
<dbReference type="KEGG" id="lak:106159322"/>
<dbReference type="Proteomes" id="UP000085678">
    <property type="component" value="Unplaced"/>
</dbReference>
<organism evidence="9 10">
    <name type="scientific">Lingula anatina</name>
    <name type="common">Brachiopod</name>
    <name type="synonym">Lingula unguis</name>
    <dbReference type="NCBI Taxonomy" id="7574"/>
    <lineage>
        <taxon>Eukaryota</taxon>
        <taxon>Metazoa</taxon>
        <taxon>Spiralia</taxon>
        <taxon>Lophotrochozoa</taxon>
        <taxon>Brachiopoda</taxon>
        <taxon>Linguliformea</taxon>
        <taxon>Lingulata</taxon>
        <taxon>Lingulida</taxon>
        <taxon>Linguloidea</taxon>
        <taxon>Lingulidae</taxon>
        <taxon>Lingula</taxon>
    </lineage>
</organism>
<dbReference type="GeneID" id="106159322"/>
<name>A0A1S3HYD1_LINAN</name>
<dbReference type="Pfam" id="PF00354">
    <property type="entry name" value="Pentaxin"/>
    <property type="match status" value="1"/>
</dbReference>
<evidence type="ECO:0000256" key="5">
    <source>
        <dbReference type="ARBA" id="ARBA00023180"/>
    </source>
</evidence>
<keyword evidence="9" id="KW-1185">Reference proteome</keyword>
<keyword evidence="7" id="KW-0732">Signal</keyword>
<dbReference type="InParanoid" id="A0A1S3HYD1"/>
<keyword evidence="4" id="KW-1015">Disulfide bond</keyword>
<evidence type="ECO:0000259" key="8">
    <source>
        <dbReference type="PROSITE" id="PS51828"/>
    </source>
</evidence>
<dbReference type="SUPFAM" id="SSF49899">
    <property type="entry name" value="Concanavalin A-like lectins/glucanases"/>
    <property type="match status" value="1"/>
</dbReference>
<dbReference type="SMART" id="SM00159">
    <property type="entry name" value="PTX"/>
    <property type="match status" value="1"/>
</dbReference>
<evidence type="ECO:0000313" key="10">
    <source>
        <dbReference type="RefSeq" id="XP_013391035.1"/>
    </source>
</evidence>
<protein>
    <submittedName>
        <fullName evidence="10">C-reactive protein</fullName>
    </submittedName>
</protein>
<dbReference type="OrthoDB" id="5949213at2759"/>
<evidence type="ECO:0000256" key="6">
    <source>
        <dbReference type="PROSITE-ProRule" id="PRU01172"/>
    </source>
</evidence>
<dbReference type="GO" id="GO:0046872">
    <property type="term" value="F:metal ion binding"/>
    <property type="evidence" value="ECO:0007669"/>
    <property type="project" value="UniProtKB-KW"/>
</dbReference>
<reference evidence="10" key="1">
    <citation type="submission" date="2025-08" db="UniProtKB">
        <authorList>
            <consortium name="RefSeq"/>
        </authorList>
    </citation>
    <scope>IDENTIFICATION</scope>
    <source>
        <tissue evidence="10">Gonads</tissue>
    </source>
</reference>
<evidence type="ECO:0000313" key="9">
    <source>
        <dbReference type="Proteomes" id="UP000085678"/>
    </source>
</evidence>
<keyword evidence="5" id="KW-0325">Glycoprotein</keyword>
<dbReference type="PANTHER" id="PTHR19277:SF161">
    <property type="entry name" value="LAMININ G DOMAIN-CONTAINING PROTEIN"/>
    <property type="match status" value="1"/>
</dbReference>
<dbReference type="RefSeq" id="XP_013391035.1">
    <property type="nucleotide sequence ID" value="XM_013535581.1"/>
</dbReference>
<dbReference type="PRINTS" id="PR00895">
    <property type="entry name" value="PENTAXIN"/>
</dbReference>
<keyword evidence="2" id="KW-0479">Metal-binding</keyword>
<dbReference type="AlphaFoldDB" id="A0A1S3HYD1"/>
<dbReference type="PROSITE" id="PS51828">
    <property type="entry name" value="PTX_2"/>
    <property type="match status" value="1"/>
</dbReference>
<comment type="caution">
    <text evidence="6">Lacks conserved residue(s) required for the propagation of feature annotation.</text>
</comment>
<feature type="domain" description="Pentraxin (PTX)" evidence="8">
    <location>
        <begin position="70"/>
        <end position="282"/>
    </location>
</feature>
<keyword evidence="3" id="KW-0106">Calcium</keyword>
<evidence type="ECO:0000256" key="1">
    <source>
        <dbReference type="ARBA" id="ARBA00001913"/>
    </source>
</evidence>
<evidence type="ECO:0000256" key="4">
    <source>
        <dbReference type="ARBA" id="ARBA00023157"/>
    </source>
</evidence>
<dbReference type="InterPro" id="IPR051360">
    <property type="entry name" value="Neuronal_Pentraxin_Related"/>
</dbReference>
<accession>A0A1S3HYD1</accession>
<feature type="signal peptide" evidence="7">
    <location>
        <begin position="1"/>
        <end position="17"/>
    </location>
</feature>
<evidence type="ECO:0000256" key="3">
    <source>
        <dbReference type="ARBA" id="ARBA00022837"/>
    </source>
</evidence>
<evidence type="ECO:0000256" key="7">
    <source>
        <dbReference type="SAM" id="SignalP"/>
    </source>
</evidence>
<feature type="chain" id="PRO_5010349773" evidence="7">
    <location>
        <begin position="18"/>
        <end position="288"/>
    </location>
</feature>
<dbReference type="InterPro" id="IPR001759">
    <property type="entry name" value="PTX_dom"/>
</dbReference>
<comment type="cofactor">
    <cofactor evidence="1">
        <name>Ca(2+)</name>
        <dbReference type="ChEBI" id="CHEBI:29108"/>
    </cofactor>
</comment>
<sequence length="288" mass="31720">MALCLVLGLVLAGLASGQDSQFAGWSQTDLDAYCIRLTEVDLIRNQLETTMAELTTYRNKYQKAAAIVRQRSSYRFPRPQSTSGRLLFRAKHDTPLTSLTACAWMKTDFKCAPNCHLLTVFSYAHKANFNGFIFAFDGSSFQMHVESQVTVFGRGKVSGFLDNQWHHHCFSWSNAAGSWRYVRDGALVANGTDPRTKGRIISAGGIWSVGQEQDSVGGGFETTQAFVGDITQVHVWDTDKVQPAEVAKCGSDLKGNIISWGQDPLEENNLASYPNIDPSCAKASCKDN</sequence>